<sequence>MMSNLKTITIASLFMLMLPFYAYTCTYAKELPQQDGVSINKIWNIKFNEKIDNKTLYNNITITDSSGKMIDTILSLNNDGKTVTVTPKGQYKPGQVYKITINKNVKSLKESAALEAVNKVFSTQSQEDILAHLPPTDWKPFTASNEELTYYGYPSRPNDTKQLKEWKESVTGGWYDPESDTIPSHSHTCIPCKIVWNKQVYDVDVRCGPINGQKIGQTSDGGDIYQIPGVSSSYGVILEFSDKDGHRCTRIDYNASDALSMLFSDPSEISGKVGNLQFPQSATKIKTSVNVENKSIPVELETEVDESDKPIYIITLIETWNTKGYYHNGCIQTVRRHYWRFRVLPNGYDYLDQGGDVPPQTK</sequence>
<dbReference type="Proteomes" id="UP000277999">
    <property type="component" value="Unassembled WGS sequence"/>
</dbReference>
<dbReference type="Pfam" id="PF13205">
    <property type="entry name" value="Big_5"/>
    <property type="match status" value="1"/>
</dbReference>
<feature type="chain" id="PRO_5018023913" description="SbsA Ig-like domain-containing protein" evidence="2">
    <location>
        <begin position="23"/>
        <end position="362"/>
    </location>
</feature>
<accession>A0A3M0SMJ8</accession>
<dbReference type="Gene3D" id="2.60.40.1220">
    <property type="match status" value="1"/>
</dbReference>
<comment type="caution">
    <text evidence="4">The sequence shown here is derived from an EMBL/GenBank/DDBJ whole genome shotgun (WGS) entry which is preliminary data.</text>
</comment>
<dbReference type="EMBL" id="RFAQ01000037">
    <property type="protein sequence ID" value="RMC99633.1"/>
    <property type="molecule type" value="Genomic_DNA"/>
</dbReference>
<gene>
    <name evidence="4" type="ORF">D9O40_11735</name>
</gene>
<feature type="domain" description="SbsA Ig-like" evidence="3">
    <location>
        <begin position="34"/>
        <end position="123"/>
    </location>
</feature>
<keyword evidence="1 2" id="KW-0732">Signal</keyword>
<feature type="signal peptide" evidence="2">
    <location>
        <begin position="1"/>
        <end position="22"/>
    </location>
</feature>
<evidence type="ECO:0000259" key="3">
    <source>
        <dbReference type="Pfam" id="PF13205"/>
    </source>
</evidence>
<name>A0A3M0SMJ8_9CLOT</name>
<dbReference type="InterPro" id="IPR032812">
    <property type="entry name" value="SbsA_Ig"/>
</dbReference>
<proteinExistence type="predicted"/>
<evidence type="ECO:0000313" key="4">
    <source>
        <dbReference type="EMBL" id="RMC99633.1"/>
    </source>
</evidence>
<organism evidence="4 5">
    <name type="scientific">Clostridium autoethanogenum</name>
    <dbReference type="NCBI Taxonomy" id="84023"/>
    <lineage>
        <taxon>Bacteria</taxon>
        <taxon>Bacillati</taxon>
        <taxon>Bacillota</taxon>
        <taxon>Clostridia</taxon>
        <taxon>Eubacteriales</taxon>
        <taxon>Clostridiaceae</taxon>
        <taxon>Clostridium</taxon>
    </lineage>
</organism>
<dbReference type="InterPro" id="IPR014755">
    <property type="entry name" value="Cu-Rt/internalin_Ig-like"/>
</dbReference>
<dbReference type="AlphaFoldDB" id="A0A3M0SMJ8"/>
<protein>
    <recommendedName>
        <fullName evidence="3">SbsA Ig-like domain-containing protein</fullName>
    </recommendedName>
</protein>
<evidence type="ECO:0000256" key="1">
    <source>
        <dbReference type="ARBA" id="ARBA00022729"/>
    </source>
</evidence>
<reference evidence="4 5" key="1">
    <citation type="submission" date="2018-10" db="EMBL/GenBank/DDBJ databases">
        <title>Genome-centric metagenomics revealed C2 chemical producing, CO utilizing Clostridium with novel acetogenic gene cluster.</title>
        <authorList>
            <person name="Kang H."/>
            <person name="Park B."/>
            <person name="Choi I.G."/>
            <person name="Chang I.S."/>
        </authorList>
    </citation>
    <scope>NUCLEOTIDE SEQUENCE [LARGE SCALE GENOMIC DNA]</scope>
    <source>
        <strain evidence="4 5">H21-9</strain>
    </source>
</reference>
<evidence type="ECO:0000313" key="5">
    <source>
        <dbReference type="Proteomes" id="UP000277999"/>
    </source>
</evidence>
<evidence type="ECO:0000256" key="2">
    <source>
        <dbReference type="SAM" id="SignalP"/>
    </source>
</evidence>